<dbReference type="EMBL" id="QKVK01000005">
    <property type="protein sequence ID" value="PZF76671.1"/>
    <property type="molecule type" value="Genomic_DNA"/>
</dbReference>
<keyword evidence="3" id="KW-0238">DNA-binding</keyword>
<comment type="similarity">
    <text evidence="1">Belongs to the SorC transcriptional regulatory family.</text>
</comment>
<dbReference type="SUPFAM" id="SSF100950">
    <property type="entry name" value="NagB/RpiA/CoA transferase-like"/>
    <property type="match status" value="1"/>
</dbReference>
<dbReference type="InterPro" id="IPR051054">
    <property type="entry name" value="SorC_transcr_regulators"/>
</dbReference>
<dbReference type="GO" id="GO:0030246">
    <property type="term" value="F:carbohydrate binding"/>
    <property type="evidence" value="ECO:0007669"/>
    <property type="project" value="InterPro"/>
</dbReference>
<evidence type="ECO:0000256" key="2">
    <source>
        <dbReference type="ARBA" id="ARBA00023015"/>
    </source>
</evidence>
<keyword evidence="7" id="KW-1185">Reference proteome</keyword>
<dbReference type="Pfam" id="PF13384">
    <property type="entry name" value="HTH_23"/>
    <property type="match status" value="1"/>
</dbReference>
<feature type="domain" description="Sugar-binding" evidence="5">
    <location>
        <begin position="68"/>
        <end position="319"/>
    </location>
</feature>
<evidence type="ECO:0000256" key="3">
    <source>
        <dbReference type="ARBA" id="ARBA00023125"/>
    </source>
</evidence>
<dbReference type="Gene3D" id="3.40.50.1360">
    <property type="match status" value="1"/>
</dbReference>
<accession>A0A2W2AMR2</accession>
<evidence type="ECO:0000256" key="1">
    <source>
        <dbReference type="ARBA" id="ARBA00010466"/>
    </source>
</evidence>
<proteinExistence type="inferred from homology"/>
<dbReference type="Gene3D" id="1.10.10.10">
    <property type="entry name" value="Winged helix-like DNA-binding domain superfamily/Winged helix DNA-binding domain"/>
    <property type="match status" value="1"/>
</dbReference>
<keyword evidence="2" id="KW-0805">Transcription regulation</keyword>
<gene>
    <name evidence="6" type="ORF">DK847_12835</name>
</gene>
<comment type="caution">
    <text evidence="6">The sequence shown here is derived from an EMBL/GenBank/DDBJ whole genome shotgun (WGS) entry which is preliminary data.</text>
</comment>
<evidence type="ECO:0000259" key="5">
    <source>
        <dbReference type="Pfam" id="PF04198"/>
    </source>
</evidence>
<dbReference type="PANTHER" id="PTHR34294">
    <property type="entry name" value="TRANSCRIPTIONAL REGULATOR-RELATED"/>
    <property type="match status" value="1"/>
</dbReference>
<dbReference type="PANTHER" id="PTHR34294:SF1">
    <property type="entry name" value="TRANSCRIPTIONAL REGULATOR LSRR"/>
    <property type="match status" value="1"/>
</dbReference>
<organism evidence="6 7">
    <name type="scientific">Aestuariivirga litoralis</name>
    <dbReference type="NCBI Taxonomy" id="2650924"/>
    <lineage>
        <taxon>Bacteria</taxon>
        <taxon>Pseudomonadati</taxon>
        <taxon>Pseudomonadota</taxon>
        <taxon>Alphaproteobacteria</taxon>
        <taxon>Hyphomicrobiales</taxon>
        <taxon>Aestuariivirgaceae</taxon>
        <taxon>Aestuariivirga</taxon>
    </lineage>
</organism>
<keyword evidence="4" id="KW-0804">Transcription</keyword>
<dbReference type="Proteomes" id="UP000248795">
    <property type="component" value="Unassembled WGS sequence"/>
</dbReference>
<sequence>MAKLKRNAGAALADDAALRLRAAWLYHAFGFTQSEVAEQLGIGRSTVIRLLEEARQRGEVRITIEDRVPDLAELSIRLERALGLDEAIVVPSPANGEGTRRAVGLALGRLLSDAVTDGMTIGVGWGRTLSAALESFNPPKRQGVKVMSLMGGAVETQFANPFEFAWRLASALQAECFLFPAPLVVDSAETRARLMADRGIARLRGLAQSLDLAVVSAGGLKESSGSLVRQLITDEEAAQLLRAGCVADIMCNFIDAQGQLVDHPINERIMSVGVETLKAAPHKVLASGGQERAAAILAVHRSIGCNTLVTDEQAARALLGLL</sequence>
<dbReference type="Pfam" id="PF04198">
    <property type="entry name" value="Sugar-bind"/>
    <property type="match status" value="1"/>
</dbReference>
<evidence type="ECO:0000313" key="7">
    <source>
        <dbReference type="Proteomes" id="UP000248795"/>
    </source>
</evidence>
<reference evidence="7" key="1">
    <citation type="submission" date="2018-06" db="EMBL/GenBank/DDBJ databases">
        <title>Aestuariibacter litoralis strain KCTC 52945T.</title>
        <authorList>
            <person name="Li X."/>
            <person name="Salam N."/>
            <person name="Li J.-L."/>
            <person name="Chen Y.-M."/>
            <person name="Yang Z.-W."/>
            <person name="Zhang L.-Y."/>
            <person name="Han M.-X."/>
            <person name="Xiao M."/>
            <person name="Li W.-J."/>
        </authorList>
    </citation>
    <scope>NUCLEOTIDE SEQUENCE [LARGE SCALE GENOMIC DNA]</scope>
    <source>
        <strain evidence="7">KCTC 52945</strain>
    </source>
</reference>
<dbReference type="GO" id="GO:0003677">
    <property type="term" value="F:DNA binding"/>
    <property type="evidence" value="ECO:0007669"/>
    <property type="project" value="UniProtKB-KW"/>
</dbReference>
<name>A0A2W2AMR2_9HYPH</name>
<dbReference type="InterPro" id="IPR037171">
    <property type="entry name" value="NagB/RpiA_transferase-like"/>
</dbReference>
<dbReference type="AlphaFoldDB" id="A0A2W2AMR2"/>
<dbReference type="RefSeq" id="WP_111198908.1">
    <property type="nucleotide sequence ID" value="NZ_QKVK01000005.1"/>
</dbReference>
<dbReference type="InterPro" id="IPR007324">
    <property type="entry name" value="Sugar-bd_dom_put"/>
</dbReference>
<evidence type="ECO:0000313" key="6">
    <source>
        <dbReference type="EMBL" id="PZF76671.1"/>
    </source>
</evidence>
<evidence type="ECO:0000256" key="4">
    <source>
        <dbReference type="ARBA" id="ARBA00023163"/>
    </source>
</evidence>
<dbReference type="InterPro" id="IPR036388">
    <property type="entry name" value="WH-like_DNA-bd_sf"/>
</dbReference>
<protein>
    <submittedName>
        <fullName evidence="6">Sugar-binding transcriptional regulator</fullName>
    </submittedName>
</protein>